<keyword evidence="2" id="KW-0812">Transmembrane</keyword>
<feature type="compositionally biased region" description="Polar residues" evidence="1">
    <location>
        <begin position="536"/>
        <end position="547"/>
    </location>
</feature>
<sequence>MSDLSRHQVASLHTLAQRQQARAQWDAALETLRRAERIAHDAGVTGGAQLLSTERMLAEVLRELGDLPEAHRLAAALVPRCERLLGAGHPGTVRARAVLATVLYDSGDRDHAYALCRQVLESGKGTDGPAARAMLLTQSNLARLHHDRGEHDLALAMLHRVHDTFRRRYGDEDLDTLRLAAQLAGLHLAAGDRQTARQLLTRAHHRTRALLGSGHPLTERLEARLAEVEPPMPTHPEPEAEPPRRRRWLRGIRSDGDSLAPDLGHDSTVDDRSRPHPASTRDTGAAERPEPSRDAAIPKAPGAEQTPGGAWASGGTWASDPAESAGRHAARPAHRDGPGSGANPWAPPAAPPRFTDRRPETPHDKPAPAKENSPAEKPAPGQEPAPDGRNTPDGRNAPVPRHAAVPAAQPVAESTPPSAARPSWRPWARERLARQRLVWQRLRAQRRLAARRRAGRRLARQRTVAHPAGPPRQDRMPPRQDPRPLRQDPTPPHQDPRPPRQDPRPPHQDPTLPRQQARQAPEHQPLAFASGPPRQPTRSAPTHQPTASGPPRSRRQPQPWQRTDQPRTDRQRTVRQWPPAPVPQPQRLPPPLRERNRGLRRYGKPLVLSAAALGAAAGVAAAVILVAPSILPGPHRAGEALDRSPTSARPTAMAPAGLAMRDHGGSITVSWVDPSKGSATAVVTLSHNGTPVGSVVSLKRGVTSYTATHLDPTGNYCFLIALLAPGETTASPTSVCTTRRPATVTTPTTAR</sequence>
<dbReference type="EMBL" id="BAABJQ010000042">
    <property type="protein sequence ID" value="GAA5200270.1"/>
    <property type="molecule type" value="Genomic_DNA"/>
</dbReference>
<feature type="compositionally biased region" description="Basic and acidic residues" evidence="1">
    <location>
        <begin position="472"/>
        <end position="486"/>
    </location>
</feature>
<feature type="region of interest" description="Disordered" evidence="1">
    <location>
        <begin position="226"/>
        <end position="427"/>
    </location>
</feature>
<gene>
    <name evidence="3" type="ORF">GCM10023322_77770</name>
</gene>
<dbReference type="Pfam" id="PF13424">
    <property type="entry name" value="TPR_12"/>
    <property type="match status" value="2"/>
</dbReference>
<name>A0ABP9ST30_9ACTN</name>
<dbReference type="InterPro" id="IPR053137">
    <property type="entry name" value="NLR-like"/>
</dbReference>
<organism evidence="3 4">
    <name type="scientific">Rugosimonospora acidiphila</name>
    <dbReference type="NCBI Taxonomy" id="556531"/>
    <lineage>
        <taxon>Bacteria</taxon>
        <taxon>Bacillati</taxon>
        <taxon>Actinomycetota</taxon>
        <taxon>Actinomycetes</taxon>
        <taxon>Micromonosporales</taxon>
        <taxon>Micromonosporaceae</taxon>
        <taxon>Rugosimonospora</taxon>
    </lineage>
</organism>
<reference evidence="4" key="1">
    <citation type="journal article" date="2019" name="Int. J. Syst. Evol. Microbiol.">
        <title>The Global Catalogue of Microorganisms (GCM) 10K type strain sequencing project: providing services to taxonomists for standard genome sequencing and annotation.</title>
        <authorList>
            <consortium name="The Broad Institute Genomics Platform"/>
            <consortium name="The Broad Institute Genome Sequencing Center for Infectious Disease"/>
            <person name="Wu L."/>
            <person name="Ma J."/>
        </authorList>
    </citation>
    <scope>NUCLEOTIDE SEQUENCE [LARGE SCALE GENOMIC DNA]</scope>
    <source>
        <strain evidence="4">JCM 18304</strain>
    </source>
</reference>
<feature type="compositionally biased region" description="Basic residues" evidence="1">
    <location>
        <begin position="448"/>
        <end position="460"/>
    </location>
</feature>
<feature type="compositionally biased region" description="Basic and acidic residues" evidence="1">
    <location>
        <begin position="354"/>
        <end position="368"/>
    </location>
</feature>
<protein>
    <recommendedName>
        <fullName evidence="5">Tetratricopeptide repeat protein</fullName>
    </recommendedName>
</protein>
<proteinExistence type="predicted"/>
<evidence type="ECO:0000313" key="4">
    <source>
        <dbReference type="Proteomes" id="UP001501570"/>
    </source>
</evidence>
<feature type="compositionally biased region" description="Low complexity" evidence="1">
    <location>
        <begin position="397"/>
        <end position="412"/>
    </location>
</feature>
<feature type="compositionally biased region" description="Low complexity" evidence="1">
    <location>
        <begin position="308"/>
        <end position="319"/>
    </location>
</feature>
<accession>A0ABP9ST30</accession>
<keyword evidence="2" id="KW-0472">Membrane</keyword>
<evidence type="ECO:0008006" key="5">
    <source>
        <dbReference type="Google" id="ProtNLM"/>
    </source>
</evidence>
<feature type="region of interest" description="Disordered" evidence="1">
    <location>
        <begin position="448"/>
        <end position="596"/>
    </location>
</feature>
<dbReference type="SUPFAM" id="SSF48452">
    <property type="entry name" value="TPR-like"/>
    <property type="match status" value="1"/>
</dbReference>
<comment type="caution">
    <text evidence="3">The sequence shown here is derived from an EMBL/GenBank/DDBJ whole genome shotgun (WGS) entry which is preliminary data.</text>
</comment>
<evidence type="ECO:0000256" key="1">
    <source>
        <dbReference type="SAM" id="MobiDB-lite"/>
    </source>
</evidence>
<dbReference type="Proteomes" id="UP001501570">
    <property type="component" value="Unassembled WGS sequence"/>
</dbReference>
<evidence type="ECO:0000313" key="3">
    <source>
        <dbReference type="EMBL" id="GAA5200270.1"/>
    </source>
</evidence>
<dbReference type="PANTHER" id="PTHR46082:SF6">
    <property type="entry name" value="AAA+ ATPASE DOMAIN-CONTAINING PROTEIN-RELATED"/>
    <property type="match status" value="1"/>
</dbReference>
<feature type="compositionally biased region" description="Low complexity" evidence="1">
    <location>
        <begin position="737"/>
        <end position="751"/>
    </location>
</feature>
<feature type="compositionally biased region" description="Basic and acidic residues" evidence="1">
    <location>
        <begin position="494"/>
        <end position="507"/>
    </location>
</feature>
<keyword evidence="4" id="KW-1185">Reference proteome</keyword>
<feature type="compositionally biased region" description="Basic and acidic residues" evidence="1">
    <location>
        <begin position="284"/>
        <end position="293"/>
    </location>
</feature>
<feature type="compositionally biased region" description="Basic and acidic residues" evidence="1">
    <location>
        <begin position="263"/>
        <end position="274"/>
    </location>
</feature>
<dbReference type="Gene3D" id="1.25.40.10">
    <property type="entry name" value="Tetratricopeptide repeat domain"/>
    <property type="match status" value="1"/>
</dbReference>
<feature type="compositionally biased region" description="Pro residues" evidence="1">
    <location>
        <begin position="578"/>
        <end position="591"/>
    </location>
</feature>
<dbReference type="RefSeq" id="WP_345638375.1">
    <property type="nucleotide sequence ID" value="NZ_BAABJQ010000042.1"/>
</dbReference>
<dbReference type="PANTHER" id="PTHR46082">
    <property type="entry name" value="ATP/GTP-BINDING PROTEIN-RELATED"/>
    <property type="match status" value="1"/>
</dbReference>
<evidence type="ECO:0000256" key="2">
    <source>
        <dbReference type="SAM" id="Phobius"/>
    </source>
</evidence>
<keyword evidence="2" id="KW-1133">Transmembrane helix</keyword>
<feature type="region of interest" description="Disordered" evidence="1">
    <location>
        <begin position="730"/>
        <end position="751"/>
    </location>
</feature>
<dbReference type="InterPro" id="IPR011990">
    <property type="entry name" value="TPR-like_helical_dom_sf"/>
</dbReference>
<feature type="transmembrane region" description="Helical" evidence="2">
    <location>
        <begin position="606"/>
        <end position="627"/>
    </location>
</feature>